<feature type="transmembrane region" description="Helical" evidence="6">
    <location>
        <begin position="78"/>
        <end position="110"/>
    </location>
</feature>
<comment type="subcellular location">
    <subcellularLocation>
        <location evidence="1">Cell membrane</location>
        <topology evidence="1">Multi-pass membrane protein</topology>
    </subcellularLocation>
</comment>
<dbReference type="AlphaFoldDB" id="A0A4R1PX13"/>
<comment type="caution">
    <text evidence="7">The sequence shown here is derived from an EMBL/GenBank/DDBJ whole genome shotgun (WGS) entry which is preliminary data.</text>
</comment>
<gene>
    <name evidence="7" type="ORF">EV210_107219</name>
</gene>
<dbReference type="PANTHER" id="PTHR40064:SF1">
    <property type="entry name" value="MEMBRANE PROTEIN"/>
    <property type="match status" value="1"/>
</dbReference>
<feature type="transmembrane region" description="Helical" evidence="6">
    <location>
        <begin position="31"/>
        <end position="48"/>
    </location>
</feature>
<dbReference type="EMBL" id="SLUI01000007">
    <property type="protein sequence ID" value="TCL36954.1"/>
    <property type="molecule type" value="Genomic_DNA"/>
</dbReference>
<evidence type="ECO:0000256" key="6">
    <source>
        <dbReference type="SAM" id="Phobius"/>
    </source>
</evidence>
<dbReference type="RefSeq" id="WP_132080693.1">
    <property type="nucleotide sequence ID" value="NZ_DALYTA010000006.1"/>
</dbReference>
<keyword evidence="3 6" id="KW-0812">Transmembrane</keyword>
<dbReference type="Pfam" id="PF06081">
    <property type="entry name" value="ArAE_1"/>
    <property type="match status" value="1"/>
</dbReference>
<dbReference type="Proteomes" id="UP000295063">
    <property type="component" value="Unassembled WGS sequence"/>
</dbReference>
<dbReference type="InterPro" id="IPR052984">
    <property type="entry name" value="UPF0421"/>
</dbReference>
<dbReference type="GO" id="GO:0005886">
    <property type="term" value="C:plasma membrane"/>
    <property type="evidence" value="ECO:0007669"/>
    <property type="project" value="UniProtKB-SubCell"/>
</dbReference>
<evidence type="ECO:0000256" key="1">
    <source>
        <dbReference type="ARBA" id="ARBA00004651"/>
    </source>
</evidence>
<proteinExistence type="predicted"/>
<evidence type="ECO:0000313" key="7">
    <source>
        <dbReference type="EMBL" id="TCL36954.1"/>
    </source>
</evidence>
<evidence type="ECO:0000256" key="3">
    <source>
        <dbReference type="ARBA" id="ARBA00022692"/>
    </source>
</evidence>
<sequence>MRIGARIIKTGIAVTITMFICKVLNLEPAFFGAVSAVINMQPSIFLTVKTARDQILVHLLGVGAGLLFGYLLGGNPLVMGLVTIIMISVYLKLNLQSGISMGIVAAVFVLGSSQEQFLPHALNRSAVIFAGLTTAMLVNILLWPPRYSNQFKTKLQESSEQVVLYFCRAIQEYVQIENARPVFDQKYKEKVHKLNQEVRHLAVLLKREGEVSSFGPLKQREWLIRAEKLLDYNETLTEKADRIYELVPQRFERRQAAGALPVSNEFKVILEILQSGCSSVSRLNGKLQQAIIEEQPIEAEEISEDYWEKLTKAIEEWQPKLTGSYYIHPLIEAAVMASEIKWASRQAKKLLQEVTAK</sequence>
<keyword evidence="5 6" id="KW-0472">Membrane</keyword>
<evidence type="ECO:0000256" key="5">
    <source>
        <dbReference type="ARBA" id="ARBA00023136"/>
    </source>
</evidence>
<keyword evidence="2" id="KW-1003">Cell membrane</keyword>
<protein>
    <submittedName>
        <fullName evidence="7">Aromatic acid exporter family member 1</fullName>
    </submittedName>
</protein>
<keyword evidence="8" id="KW-1185">Reference proteome</keyword>
<organism evidence="7 8">
    <name type="scientific">Anaerospora hongkongensis</name>
    <dbReference type="NCBI Taxonomy" id="244830"/>
    <lineage>
        <taxon>Bacteria</taxon>
        <taxon>Bacillati</taxon>
        <taxon>Bacillota</taxon>
        <taxon>Negativicutes</taxon>
        <taxon>Selenomonadales</taxon>
        <taxon>Sporomusaceae</taxon>
        <taxon>Anaerospora</taxon>
    </lineage>
</organism>
<evidence type="ECO:0000256" key="4">
    <source>
        <dbReference type="ARBA" id="ARBA00022989"/>
    </source>
</evidence>
<feature type="transmembrane region" description="Helical" evidence="6">
    <location>
        <begin position="122"/>
        <end position="143"/>
    </location>
</feature>
<feature type="transmembrane region" description="Helical" evidence="6">
    <location>
        <begin position="55"/>
        <end position="72"/>
    </location>
</feature>
<dbReference type="PANTHER" id="PTHR40064">
    <property type="entry name" value="MEMBRANE PROTEIN-RELATED"/>
    <property type="match status" value="1"/>
</dbReference>
<keyword evidence="4 6" id="KW-1133">Transmembrane helix</keyword>
<dbReference type="InterPro" id="IPR010343">
    <property type="entry name" value="ArAE_1"/>
</dbReference>
<reference evidence="7 8" key="1">
    <citation type="submission" date="2019-03" db="EMBL/GenBank/DDBJ databases">
        <title>Genomic Encyclopedia of Type Strains, Phase IV (KMG-IV): sequencing the most valuable type-strain genomes for metagenomic binning, comparative biology and taxonomic classification.</title>
        <authorList>
            <person name="Goeker M."/>
        </authorList>
    </citation>
    <scope>NUCLEOTIDE SEQUENCE [LARGE SCALE GENOMIC DNA]</scope>
    <source>
        <strain evidence="7 8">DSM 15969</strain>
    </source>
</reference>
<name>A0A4R1PX13_9FIRM</name>
<dbReference type="OrthoDB" id="1653617at2"/>
<accession>A0A4R1PX13</accession>
<evidence type="ECO:0000256" key="2">
    <source>
        <dbReference type="ARBA" id="ARBA00022475"/>
    </source>
</evidence>
<evidence type="ECO:0000313" key="8">
    <source>
        <dbReference type="Proteomes" id="UP000295063"/>
    </source>
</evidence>